<comment type="caution">
    <text evidence="3">The sequence shown here is derived from an EMBL/GenBank/DDBJ whole genome shotgun (WGS) entry which is preliminary data.</text>
</comment>
<evidence type="ECO:0000313" key="3">
    <source>
        <dbReference type="EMBL" id="GGA37351.1"/>
    </source>
</evidence>
<name>A0ABQ1G5F5_9BACL</name>
<evidence type="ECO:0000256" key="1">
    <source>
        <dbReference type="SAM" id="MobiDB-lite"/>
    </source>
</evidence>
<keyword evidence="2" id="KW-0812">Transmembrane</keyword>
<accession>A0ABQ1G5F5</accession>
<sequence>MRSFCSKEEGSFTLEASLLLPAVFLTVLVLMFLCLYFYQNALSGQAAAVAAERIAYSWNNSSKDPRTGQYKEGEYDPLYWRLTDDALLQSVFGGNSSSKEDQTDLPTGKSGSADSLTTRKLEGTGSELPAVFSGRLVYSYDLLKRRVEAELIRKLPVSPLNKVSGGDWGIGVRSVSYIVEPAEWIRTIELARYYTARFRSTGEKAANRQEAGEALRRFAK</sequence>
<evidence type="ECO:0008006" key="5">
    <source>
        <dbReference type="Google" id="ProtNLM"/>
    </source>
</evidence>
<evidence type="ECO:0000313" key="4">
    <source>
        <dbReference type="Proteomes" id="UP000609323"/>
    </source>
</evidence>
<dbReference type="EMBL" id="BMHF01000007">
    <property type="protein sequence ID" value="GGA37351.1"/>
    <property type="molecule type" value="Genomic_DNA"/>
</dbReference>
<gene>
    <name evidence="3" type="ORF">GCM10010917_23150</name>
</gene>
<feature type="region of interest" description="Disordered" evidence="1">
    <location>
        <begin position="95"/>
        <end position="118"/>
    </location>
</feature>
<dbReference type="Proteomes" id="UP000609323">
    <property type="component" value="Unassembled WGS sequence"/>
</dbReference>
<proteinExistence type="predicted"/>
<keyword evidence="2" id="KW-1133">Transmembrane helix</keyword>
<protein>
    <recommendedName>
        <fullName evidence="5">Pilus assembly protein</fullName>
    </recommendedName>
</protein>
<keyword evidence="2" id="KW-0472">Membrane</keyword>
<reference evidence="4" key="1">
    <citation type="journal article" date="2019" name="Int. J. Syst. Evol. Microbiol.">
        <title>The Global Catalogue of Microorganisms (GCM) 10K type strain sequencing project: providing services to taxonomists for standard genome sequencing and annotation.</title>
        <authorList>
            <consortium name="The Broad Institute Genomics Platform"/>
            <consortium name="The Broad Institute Genome Sequencing Center for Infectious Disease"/>
            <person name="Wu L."/>
            <person name="Ma J."/>
        </authorList>
    </citation>
    <scope>NUCLEOTIDE SEQUENCE [LARGE SCALE GENOMIC DNA]</scope>
    <source>
        <strain evidence="4">CGMCC 1.15044</strain>
    </source>
</reference>
<keyword evidence="4" id="KW-1185">Reference proteome</keyword>
<feature type="transmembrane region" description="Helical" evidence="2">
    <location>
        <begin position="12"/>
        <end position="38"/>
    </location>
</feature>
<organism evidence="3 4">
    <name type="scientific">Paenibacillus physcomitrellae</name>
    <dbReference type="NCBI Taxonomy" id="1619311"/>
    <lineage>
        <taxon>Bacteria</taxon>
        <taxon>Bacillati</taxon>
        <taxon>Bacillota</taxon>
        <taxon>Bacilli</taxon>
        <taxon>Bacillales</taxon>
        <taxon>Paenibacillaceae</taxon>
        <taxon>Paenibacillus</taxon>
    </lineage>
</organism>
<evidence type="ECO:0000256" key="2">
    <source>
        <dbReference type="SAM" id="Phobius"/>
    </source>
</evidence>